<evidence type="ECO:0000313" key="2">
    <source>
        <dbReference type="Proteomes" id="UP000441336"/>
    </source>
</evidence>
<dbReference type="SUPFAM" id="SSF75011">
    <property type="entry name" value="3-carboxy-cis,cis-mucoante lactonizing enzyme"/>
    <property type="match status" value="1"/>
</dbReference>
<evidence type="ECO:0008006" key="3">
    <source>
        <dbReference type="Google" id="ProtNLM"/>
    </source>
</evidence>
<dbReference type="InterPro" id="IPR013211">
    <property type="entry name" value="LVIVD"/>
</dbReference>
<keyword evidence="2" id="KW-1185">Reference proteome</keyword>
<dbReference type="Pfam" id="PF08309">
    <property type="entry name" value="LVIVD"/>
    <property type="match status" value="2"/>
</dbReference>
<dbReference type="EMBL" id="WQKZ01000002">
    <property type="protein sequence ID" value="MVN76372.1"/>
    <property type="molecule type" value="Genomic_DNA"/>
</dbReference>
<dbReference type="Proteomes" id="UP000441336">
    <property type="component" value="Unassembled WGS sequence"/>
</dbReference>
<name>A0A7K1TDF4_9BACT</name>
<reference evidence="1 2" key="1">
    <citation type="submission" date="2019-12" db="EMBL/GenBank/DDBJ databases">
        <title>Hymenobacter sp. HMF4947 Genome sequencing and assembly.</title>
        <authorList>
            <person name="Kang H."/>
            <person name="Cha I."/>
            <person name="Kim H."/>
            <person name="Joh K."/>
        </authorList>
    </citation>
    <scope>NUCLEOTIDE SEQUENCE [LARGE SCALE GENOMIC DNA]</scope>
    <source>
        <strain evidence="1 2">HMF4947</strain>
    </source>
</reference>
<protein>
    <recommendedName>
        <fullName evidence="3">LVIVD repeat-containing protein</fullName>
    </recommendedName>
</protein>
<dbReference type="AlphaFoldDB" id="A0A7K1TDF4"/>
<evidence type="ECO:0000313" key="1">
    <source>
        <dbReference type="EMBL" id="MVN76372.1"/>
    </source>
</evidence>
<proteinExistence type="predicted"/>
<gene>
    <name evidence="1" type="ORF">GO988_08550</name>
</gene>
<organism evidence="1 2">
    <name type="scientific">Hymenobacter ginkgonis</name>
    <dbReference type="NCBI Taxonomy" id="2682976"/>
    <lineage>
        <taxon>Bacteria</taxon>
        <taxon>Pseudomonadati</taxon>
        <taxon>Bacteroidota</taxon>
        <taxon>Cytophagia</taxon>
        <taxon>Cytophagales</taxon>
        <taxon>Hymenobacteraceae</taxon>
        <taxon>Hymenobacter</taxon>
    </lineage>
</organism>
<sequence>MRLGSASYWAHQTQFVVSRFCSIRCSMNRLLSYLPVRALLLGLFALLACSRQEPAPDMVSYLQYASYRPLLMTRTTLESSVATLPPQALHNTGKIFIRGPYVFINEKFEGIHVIDNHDPSNPRAISFLRIPGNVDMAVRGNLLYADNGPDLVTVDISDPASAKLSSRVRDAFRELPMPEAGPLEAAYEPNQRPAGAVVVGWRKLAPTEAVPIRITYPRNSPVFFASNGATTTAATPASSTGKGGSLARFAILNQALYTVDEQSLRLFDLQNPATPVAGPRLPLQFGVETIFPQDHYLFLGTQRGLYIFDVATPAAPRQVSYYQHVVSCDPVVVDGHYAYVTLRSGRTCGGGANVLEVIDLTNLSQPLFARSYPMSAPQGLGAENNRLYVCDDGLKTFDTSLAPSLRALQHFSTPVTDVIPNGDYLLAIGPGGLYQYRTTGSDLQQVSLLPITPTN</sequence>
<comment type="caution">
    <text evidence="1">The sequence shown here is derived from an EMBL/GenBank/DDBJ whole genome shotgun (WGS) entry which is preliminary data.</text>
</comment>
<accession>A0A7K1TDF4</accession>